<keyword evidence="2" id="KW-1185">Reference proteome</keyword>
<comment type="caution">
    <text evidence="1">The sequence shown here is derived from an EMBL/GenBank/DDBJ whole genome shotgun (WGS) entry which is preliminary data.</text>
</comment>
<accession>A0ACB9WF22</accession>
<reference evidence="1" key="1">
    <citation type="submission" date="2022-05" db="EMBL/GenBank/DDBJ databases">
        <title>Chromosome-level genome of Chaenocephalus aceratus.</title>
        <authorList>
            <person name="Park H."/>
        </authorList>
    </citation>
    <scope>NUCLEOTIDE SEQUENCE</scope>
    <source>
        <strain evidence="1">KU_202001</strain>
    </source>
</reference>
<gene>
    <name evidence="1" type="ORF">KUCAC02_014604</name>
</gene>
<name>A0ACB9WF22_CHAAC</name>
<sequence>MPQSLRIHRKSTDTHLAEASNPINLDGFVSPRPHAVTQLLDLMEDPANRRNSVLTSQNSSLSSLDYSDLTLSLPALPTSEAGDREDKGSALFESSSPTSQDQRYGREVEDLSQWQCEFRGQITALRQWLKSMEMRLLPLDPRGECGSRKLQTAKTASNTGLDIESLVLDFGAM</sequence>
<evidence type="ECO:0000313" key="1">
    <source>
        <dbReference type="EMBL" id="KAI4811728.1"/>
    </source>
</evidence>
<evidence type="ECO:0000313" key="2">
    <source>
        <dbReference type="Proteomes" id="UP001057452"/>
    </source>
</evidence>
<protein>
    <submittedName>
        <fullName evidence="1">Uncharacterized protein</fullName>
    </submittedName>
</protein>
<proteinExistence type="predicted"/>
<dbReference type="EMBL" id="CM043800">
    <property type="protein sequence ID" value="KAI4811728.1"/>
    <property type="molecule type" value="Genomic_DNA"/>
</dbReference>
<organism evidence="1 2">
    <name type="scientific">Chaenocephalus aceratus</name>
    <name type="common">Blackfin icefish</name>
    <name type="synonym">Chaenichthys aceratus</name>
    <dbReference type="NCBI Taxonomy" id="36190"/>
    <lineage>
        <taxon>Eukaryota</taxon>
        <taxon>Metazoa</taxon>
        <taxon>Chordata</taxon>
        <taxon>Craniata</taxon>
        <taxon>Vertebrata</taxon>
        <taxon>Euteleostomi</taxon>
        <taxon>Actinopterygii</taxon>
        <taxon>Neopterygii</taxon>
        <taxon>Teleostei</taxon>
        <taxon>Neoteleostei</taxon>
        <taxon>Acanthomorphata</taxon>
        <taxon>Eupercaria</taxon>
        <taxon>Perciformes</taxon>
        <taxon>Notothenioidei</taxon>
        <taxon>Channichthyidae</taxon>
        <taxon>Chaenocephalus</taxon>
    </lineage>
</organism>
<dbReference type="Proteomes" id="UP001057452">
    <property type="component" value="Chromosome 16"/>
</dbReference>